<protein>
    <submittedName>
        <fullName evidence="2">Uncharacterized protein</fullName>
    </submittedName>
</protein>
<evidence type="ECO:0000256" key="1">
    <source>
        <dbReference type="SAM" id="MobiDB-lite"/>
    </source>
</evidence>
<proteinExistence type="predicted"/>
<dbReference type="EMBL" id="JAUJEB010000007">
    <property type="protein sequence ID" value="MDN5215871.1"/>
    <property type="molecule type" value="Genomic_DNA"/>
</dbReference>
<dbReference type="RefSeq" id="WP_346761208.1">
    <property type="nucleotide sequence ID" value="NZ_JAUJEB010000007.1"/>
</dbReference>
<evidence type="ECO:0000313" key="2">
    <source>
        <dbReference type="EMBL" id="MDN5215871.1"/>
    </source>
</evidence>
<feature type="region of interest" description="Disordered" evidence="1">
    <location>
        <begin position="59"/>
        <end position="78"/>
    </location>
</feature>
<name>A0ABT8LHN7_9BACT</name>
<evidence type="ECO:0000313" key="3">
    <source>
        <dbReference type="Proteomes" id="UP001172083"/>
    </source>
</evidence>
<feature type="compositionally biased region" description="Polar residues" evidence="1">
    <location>
        <begin position="60"/>
        <end position="78"/>
    </location>
</feature>
<gene>
    <name evidence="2" type="ORF">QQ020_27580</name>
</gene>
<dbReference type="Proteomes" id="UP001172083">
    <property type="component" value="Unassembled WGS sequence"/>
</dbReference>
<organism evidence="2 3">
    <name type="scientific">Agaribacillus aureus</name>
    <dbReference type="NCBI Taxonomy" id="3051825"/>
    <lineage>
        <taxon>Bacteria</taxon>
        <taxon>Pseudomonadati</taxon>
        <taxon>Bacteroidota</taxon>
        <taxon>Cytophagia</taxon>
        <taxon>Cytophagales</taxon>
        <taxon>Splendidivirgaceae</taxon>
        <taxon>Agaribacillus</taxon>
    </lineage>
</organism>
<comment type="caution">
    <text evidence="2">The sequence shown here is derived from an EMBL/GenBank/DDBJ whole genome shotgun (WGS) entry which is preliminary data.</text>
</comment>
<reference evidence="2" key="1">
    <citation type="submission" date="2023-06" db="EMBL/GenBank/DDBJ databases">
        <title>Genomic of Agaribacillus aureum.</title>
        <authorList>
            <person name="Wang G."/>
        </authorList>
    </citation>
    <scope>NUCLEOTIDE SEQUENCE</scope>
    <source>
        <strain evidence="2">BMA12</strain>
    </source>
</reference>
<accession>A0ABT8LHN7</accession>
<keyword evidence="3" id="KW-1185">Reference proteome</keyword>
<sequence length="78" mass="8585">MKVLQNLKKSIGRSFKTIKSSVVGEVPEEVVGCVFCNETSCTHEDIEQCPNRQYHEKMYASQNSSASGDAKNATASKE</sequence>